<evidence type="ECO:0008006" key="4">
    <source>
        <dbReference type="Google" id="ProtNLM"/>
    </source>
</evidence>
<comment type="caution">
    <text evidence="2">The sequence shown here is derived from an EMBL/GenBank/DDBJ whole genome shotgun (WGS) entry which is preliminary data.</text>
</comment>
<evidence type="ECO:0000256" key="1">
    <source>
        <dbReference type="SAM" id="MobiDB-lite"/>
    </source>
</evidence>
<reference evidence="2 3" key="1">
    <citation type="journal article" date="2015" name="Stand. Genomic Sci.">
        <title>Genomic Encyclopedia of Bacterial and Archaeal Type Strains, Phase III: the genomes of soil and plant-associated and newly described type strains.</title>
        <authorList>
            <person name="Whitman W.B."/>
            <person name="Woyke T."/>
            <person name="Klenk H.P."/>
            <person name="Zhou Y."/>
            <person name="Lilburn T.G."/>
            <person name="Beck B.J."/>
            <person name="De Vos P."/>
            <person name="Vandamme P."/>
            <person name="Eisen J.A."/>
            <person name="Garrity G."/>
            <person name="Hugenholtz P."/>
            <person name="Kyrpides N.C."/>
        </authorList>
    </citation>
    <scope>NUCLEOTIDE SEQUENCE [LARGE SCALE GENOMIC DNA]</scope>
    <source>
        <strain evidence="2 3">VKM Ac-2540</strain>
    </source>
</reference>
<dbReference type="Proteomes" id="UP000292027">
    <property type="component" value="Unassembled WGS sequence"/>
</dbReference>
<feature type="region of interest" description="Disordered" evidence="1">
    <location>
        <begin position="164"/>
        <end position="207"/>
    </location>
</feature>
<accession>A0A4Q7W2K3</accession>
<dbReference type="RefSeq" id="WP_198682100.1">
    <property type="nucleotide sequence ID" value="NZ_SHKR01000017.1"/>
</dbReference>
<evidence type="ECO:0000313" key="3">
    <source>
        <dbReference type="Proteomes" id="UP000292027"/>
    </source>
</evidence>
<proteinExistence type="predicted"/>
<gene>
    <name evidence="2" type="ORF">EV645_7339</name>
</gene>
<dbReference type="AlphaFoldDB" id="A0A4Q7W2K3"/>
<evidence type="ECO:0000313" key="2">
    <source>
        <dbReference type="EMBL" id="RZU03313.1"/>
    </source>
</evidence>
<sequence>MKTYDVTVERDGRWWMVAIPELDGLTQARRLDEAEQMAREYIAVTTDVPLSRVAVEISGIAAKGQDLLQAKLLVDGLRRRAKDLETLVGELTREVASSLTDASVPVRDVSTVLGVSHQRVSQLVQAAEGDSTKVMRKAQQEFAHDLVIKLADGRAVRIVEVTAPKGARSDKVAAQKPASHQSDHQRPKGAGTRARPAKQTAAANRSA</sequence>
<name>A0A4Q7W2K3_9ACTN</name>
<dbReference type="EMBL" id="SHKR01000017">
    <property type="protein sequence ID" value="RZU03313.1"/>
    <property type="molecule type" value="Genomic_DNA"/>
</dbReference>
<organism evidence="2 3">
    <name type="scientific">Kribbella rubisoli</name>
    <dbReference type="NCBI Taxonomy" id="3075929"/>
    <lineage>
        <taxon>Bacteria</taxon>
        <taxon>Bacillati</taxon>
        <taxon>Actinomycetota</taxon>
        <taxon>Actinomycetes</taxon>
        <taxon>Propionibacteriales</taxon>
        <taxon>Kribbellaceae</taxon>
        <taxon>Kribbella</taxon>
    </lineage>
</organism>
<keyword evidence="3" id="KW-1185">Reference proteome</keyword>
<protein>
    <recommendedName>
        <fullName evidence="4">HicB family toxin-antitoxin system</fullName>
    </recommendedName>
</protein>